<feature type="region of interest" description="Disordered" evidence="1">
    <location>
        <begin position="91"/>
        <end position="119"/>
    </location>
</feature>
<reference evidence="2 3" key="2">
    <citation type="submission" date="2019-01" db="EMBL/GenBank/DDBJ databases">
        <title>The decoding of complex shrimp genome reveals the adaptation for benthos swimmer, frequently molting mechanism and breeding impact on genome.</title>
        <authorList>
            <person name="Sun Y."/>
            <person name="Gao Y."/>
            <person name="Yu Y."/>
        </authorList>
    </citation>
    <scope>NUCLEOTIDE SEQUENCE [LARGE SCALE GENOMIC DNA]</scope>
    <source>
        <tissue evidence="2">Muscle</tissue>
    </source>
</reference>
<name>A0A3R7ME14_PENVA</name>
<evidence type="ECO:0000313" key="2">
    <source>
        <dbReference type="EMBL" id="ROT79346.1"/>
    </source>
</evidence>
<proteinExistence type="predicted"/>
<gene>
    <name evidence="2" type="ORF">C7M84_001955</name>
</gene>
<organism evidence="2 3">
    <name type="scientific">Penaeus vannamei</name>
    <name type="common">Whiteleg shrimp</name>
    <name type="synonym">Litopenaeus vannamei</name>
    <dbReference type="NCBI Taxonomy" id="6689"/>
    <lineage>
        <taxon>Eukaryota</taxon>
        <taxon>Metazoa</taxon>
        <taxon>Ecdysozoa</taxon>
        <taxon>Arthropoda</taxon>
        <taxon>Crustacea</taxon>
        <taxon>Multicrustacea</taxon>
        <taxon>Malacostraca</taxon>
        <taxon>Eumalacostraca</taxon>
        <taxon>Eucarida</taxon>
        <taxon>Decapoda</taxon>
        <taxon>Dendrobranchiata</taxon>
        <taxon>Penaeoidea</taxon>
        <taxon>Penaeidae</taxon>
        <taxon>Penaeus</taxon>
    </lineage>
</organism>
<keyword evidence="3" id="KW-1185">Reference proteome</keyword>
<protein>
    <submittedName>
        <fullName evidence="2">Uncharacterized protein</fullName>
    </submittedName>
</protein>
<evidence type="ECO:0000313" key="3">
    <source>
        <dbReference type="Proteomes" id="UP000283509"/>
    </source>
</evidence>
<sequence length="403" mass="42875">MTVYAAPLFTGPSHYFHYFLNVHRPIDPFLPAAEPPSQSLPRGSSTSRPALLAYFHTGDDGDDATPRPRITAATLLNSSLQLLNSSLQLLTPHSAPPHSSSTPHSSSSLSSSSSTPHSSSSTPHSSFYALIPCSIPLFFMLSPYPSLSPYSLLPHAPFPLSSSALCHLRKDCDPSRSRSDVERCECMMLSGIFSSPIGLGIQTMYNFATSRQDTSRIDKRHLPLSLAPPLPSSLPPPLPSLSHPPHFPLLFPTPSLPSLTPTEGTTAAAAATVGADGGGGGVEGLPKRRRNCVNTSLSIHPALLSPPLATTDATSQVAPRDEDENCRLCSHTALSPLNGRVIWSGLSLSPSPTIRRGAYGNSPVASHSRYRCRVARLTTPHWCCESVGGGCCISLSLPTRHSP</sequence>
<comment type="caution">
    <text evidence="2">The sequence shown here is derived from an EMBL/GenBank/DDBJ whole genome shotgun (WGS) entry which is preliminary data.</text>
</comment>
<dbReference type="AlphaFoldDB" id="A0A3R7ME14"/>
<dbReference type="EMBL" id="QCYY01001256">
    <property type="protein sequence ID" value="ROT79346.1"/>
    <property type="molecule type" value="Genomic_DNA"/>
</dbReference>
<reference evidence="2 3" key="1">
    <citation type="submission" date="2018-04" db="EMBL/GenBank/DDBJ databases">
        <authorList>
            <person name="Zhang X."/>
            <person name="Yuan J."/>
            <person name="Li F."/>
            <person name="Xiang J."/>
        </authorList>
    </citation>
    <scope>NUCLEOTIDE SEQUENCE [LARGE SCALE GENOMIC DNA]</scope>
    <source>
        <tissue evidence="2">Muscle</tissue>
    </source>
</reference>
<accession>A0A3R7ME14</accession>
<dbReference type="Proteomes" id="UP000283509">
    <property type="component" value="Unassembled WGS sequence"/>
</dbReference>
<evidence type="ECO:0000256" key="1">
    <source>
        <dbReference type="SAM" id="MobiDB-lite"/>
    </source>
</evidence>